<keyword evidence="1" id="KW-1133">Transmembrane helix</keyword>
<evidence type="ECO:0000313" key="2">
    <source>
        <dbReference type="EMBL" id="MDV8945901.1"/>
    </source>
</evidence>
<evidence type="ECO:0000256" key="1">
    <source>
        <dbReference type="SAM" id="Phobius"/>
    </source>
</evidence>
<evidence type="ECO:0008006" key="4">
    <source>
        <dbReference type="Google" id="ProtNLM"/>
    </source>
</evidence>
<feature type="transmembrane region" description="Helical" evidence="1">
    <location>
        <begin position="98"/>
        <end position="120"/>
    </location>
</feature>
<keyword evidence="1" id="KW-0472">Membrane</keyword>
<organism evidence="2 3">
    <name type="scientific">Limosilactobacillus reuteri</name>
    <name type="common">Lactobacillus reuteri</name>
    <dbReference type="NCBI Taxonomy" id="1598"/>
    <lineage>
        <taxon>Bacteria</taxon>
        <taxon>Bacillati</taxon>
        <taxon>Bacillota</taxon>
        <taxon>Bacilli</taxon>
        <taxon>Lactobacillales</taxon>
        <taxon>Lactobacillaceae</taxon>
        <taxon>Limosilactobacillus</taxon>
    </lineage>
</organism>
<keyword evidence="1" id="KW-0812">Transmembrane</keyword>
<name>A0AAW8ZXY5_LIMRT</name>
<sequence length="164" mass="18867">MVKAQFDDIFDIFNDENNRLYVASKISKSNKGTLFILDFIVTTINFSFTVYSSLHKSPKLALIFAATLLFLDIFPRVAVKMTMYNYLLKNKESKKFKLFGWTVEILFYIVLIASIVMIYMATINKIVSFVSIPSMFLLYILGIIDKTVDLLLDKVKDVKGDETK</sequence>
<proteinExistence type="predicted"/>
<feature type="transmembrane region" description="Helical" evidence="1">
    <location>
        <begin position="126"/>
        <end position="144"/>
    </location>
</feature>
<accession>A0AAW8ZXY5</accession>
<reference evidence="2 3" key="1">
    <citation type="journal article" date="2022" name="Front. Cell. Infect. Microbiol.">
        <title>The probiotic and immunomodulation effects of Limosilactobacillus reuteri RGW1 isolated from calf feces.</title>
        <authorList>
            <person name="Huang K."/>
            <person name="Shi W."/>
            <person name="Yang B."/>
            <person name="Wang J."/>
        </authorList>
    </citation>
    <scope>NUCLEOTIDE SEQUENCE [LARGE SCALE GENOMIC DNA]</scope>
    <source>
        <strain evidence="2 3">RGW1</strain>
    </source>
</reference>
<protein>
    <recommendedName>
        <fullName evidence="4">DUF624 domain-containing protein</fullName>
    </recommendedName>
</protein>
<feature type="transmembrane region" description="Helical" evidence="1">
    <location>
        <begin position="60"/>
        <end position="78"/>
    </location>
</feature>
<dbReference type="AlphaFoldDB" id="A0AAW8ZXY5"/>
<dbReference type="EMBL" id="JAOTNP010000002">
    <property type="protein sequence ID" value="MDV8945901.1"/>
    <property type="molecule type" value="Genomic_DNA"/>
</dbReference>
<feature type="transmembrane region" description="Helical" evidence="1">
    <location>
        <begin position="34"/>
        <end position="54"/>
    </location>
</feature>
<dbReference type="RefSeq" id="WP_317848819.1">
    <property type="nucleotide sequence ID" value="NZ_JAOTNP010000002.1"/>
</dbReference>
<comment type="caution">
    <text evidence="2">The sequence shown here is derived from an EMBL/GenBank/DDBJ whole genome shotgun (WGS) entry which is preliminary data.</text>
</comment>
<evidence type="ECO:0000313" key="3">
    <source>
        <dbReference type="Proteomes" id="UP001286376"/>
    </source>
</evidence>
<gene>
    <name evidence="2" type="ORF">NX099_00560</name>
</gene>
<dbReference type="Proteomes" id="UP001286376">
    <property type="component" value="Unassembled WGS sequence"/>
</dbReference>